<feature type="transmembrane region" description="Helical" evidence="1">
    <location>
        <begin position="7"/>
        <end position="27"/>
    </location>
</feature>
<dbReference type="RefSeq" id="WP_110840678.1">
    <property type="nucleotide sequence ID" value="NZ_QJVJ01000005.1"/>
</dbReference>
<feature type="transmembrane region" description="Helical" evidence="1">
    <location>
        <begin position="86"/>
        <end position="105"/>
    </location>
</feature>
<feature type="domain" description="LiaF transmembrane" evidence="2">
    <location>
        <begin position="8"/>
        <end position="99"/>
    </location>
</feature>
<accession>A0A2V5K5P4</accession>
<dbReference type="AlphaFoldDB" id="A0A2V5K5P4"/>
<feature type="transmembrane region" description="Helical" evidence="1">
    <location>
        <begin position="136"/>
        <end position="155"/>
    </location>
</feature>
<evidence type="ECO:0000259" key="2">
    <source>
        <dbReference type="Pfam" id="PF22570"/>
    </source>
</evidence>
<sequence>MSNNRYSVGLIIVAVGIVLLLGKLGVFGFFWGTFWPVFLLAPGLLFHALYFNRTLPSGVLIPGGILVTISILFFLCTLFGWGLMAYLWPGFIFAVAVGLYEFYLFDKHSPRGTLVAALVLAIVSGVLFGMTILFTVGIYFIALVLIAVGAYLIFFNKQRRPW</sequence>
<dbReference type="Proteomes" id="UP000247476">
    <property type="component" value="Unassembled WGS sequence"/>
</dbReference>
<comment type="caution">
    <text evidence="3">The sequence shown here is derived from an EMBL/GenBank/DDBJ whole genome shotgun (WGS) entry which is preliminary data.</text>
</comment>
<keyword evidence="1" id="KW-1133">Transmembrane helix</keyword>
<feature type="transmembrane region" description="Helical" evidence="1">
    <location>
        <begin position="59"/>
        <end position="80"/>
    </location>
</feature>
<evidence type="ECO:0000313" key="4">
    <source>
        <dbReference type="Proteomes" id="UP000247476"/>
    </source>
</evidence>
<feature type="transmembrane region" description="Helical" evidence="1">
    <location>
        <begin position="33"/>
        <end position="52"/>
    </location>
</feature>
<evidence type="ECO:0000256" key="1">
    <source>
        <dbReference type="SAM" id="Phobius"/>
    </source>
</evidence>
<protein>
    <recommendedName>
        <fullName evidence="2">LiaF transmembrane domain-containing protein</fullName>
    </recommendedName>
</protein>
<keyword evidence="1" id="KW-0812">Transmembrane</keyword>
<gene>
    <name evidence="3" type="ORF">DLM86_14280</name>
</gene>
<keyword evidence="1" id="KW-0472">Membrane</keyword>
<keyword evidence="4" id="KW-1185">Reference proteome</keyword>
<name>A0A2V5K5P4_9BACL</name>
<organism evidence="3 4">
    <name type="scientific">Paenibacillus flagellatus</name>
    <dbReference type="NCBI Taxonomy" id="2211139"/>
    <lineage>
        <taxon>Bacteria</taxon>
        <taxon>Bacillati</taxon>
        <taxon>Bacillota</taxon>
        <taxon>Bacilli</taxon>
        <taxon>Bacillales</taxon>
        <taxon>Paenibacillaceae</taxon>
        <taxon>Paenibacillus</taxon>
    </lineage>
</organism>
<feature type="transmembrane region" description="Helical" evidence="1">
    <location>
        <begin position="112"/>
        <end position="130"/>
    </location>
</feature>
<evidence type="ECO:0000313" key="3">
    <source>
        <dbReference type="EMBL" id="PYI54618.1"/>
    </source>
</evidence>
<dbReference type="EMBL" id="QJVJ01000005">
    <property type="protein sequence ID" value="PYI54618.1"/>
    <property type="molecule type" value="Genomic_DNA"/>
</dbReference>
<reference evidence="3 4" key="1">
    <citation type="submission" date="2018-05" db="EMBL/GenBank/DDBJ databases">
        <title>Paenibacillus flagellatus sp. nov., isolated from selenium mineral soil.</title>
        <authorList>
            <person name="Dai X."/>
        </authorList>
    </citation>
    <scope>NUCLEOTIDE SEQUENCE [LARGE SCALE GENOMIC DNA]</scope>
    <source>
        <strain evidence="3 4">DXL2</strain>
    </source>
</reference>
<dbReference type="OrthoDB" id="2695971at2"/>
<dbReference type="InterPro" id="IPR054331">
    <property type="entry name" value="LiaF_TM"/>
</dbReference>
<dbReference type="Pfam" id="PF22570">
    <property type="entry name" value="LiaF-TM"/>
    <property type="match status" value="1"/>
</dbReference>
<proteinExistence type="predicted"/>